<proteinExistence type="predicted"/>
<dbReference type="Gene3D" id="3.60.15.10">
    <property type="entry name" value="Ribonuclease Z/Hydroxyacylglutathione hydrolase-like"/>
    <property type="match status" value="1"/>
</dbReference>
<evidence type="ECO:0000259" key="1">
    <source>
        <dbReference type="Pfam" id="PF00753"/>
    </source>
</evidence>
<evidence type="ECO:0000313" key="3">
    <source>
        <dbReference type="Proteomes" id="UP001316189"/>
    </source>
</evidence>
<name>A0ABY5L130_9CELL</name>
<feature type="domain" description="Metallo-beta-lactamase" evidence="1">
    <location>
        <begin position="2"/>
        <end position="69"/>
    </location>
</feature>
<dbReference type="Proteomes" id="UP001316189">
    <property type="component" value="Chromosome"/>
</dbReference>
<sequence>MAHRAHAPGHAALAIPHAGALLAGDMLSDLEIPLLDTDADDPLGDYWAGLETLERAIAEYGLHTLVPGHGHVGDTAELARRLAADRRYLDALASGRQPDDERLRTPWLADAHRGHVERLSA</sequence>
<reference evidence="2 3" key="1">
    <citation type="submission" date="2022-07" db="EMBL/GenBank/DDBJ databases">
        <title>Novel species in genus cellulomonas.</title>
        <authorList>
            <person name="Ye L."/>
        </authorList>
    </citation>
    <scope>NUCLEOTIDE SEQUENCE [LARGE SCALE GENOMIC DNA]</scope>
    <source>
        <strain evidence="3">zg-Y338</strain>
    </source>
</reference>
<organism evidence="2 3">
    <name type="scientific">Cellulomonas chengniuliangii</name>
    <dbReference type="NCBI Taxonomy" id="2968084"/>
    <lineage>
        <taxon>Bacteria</taxon>
        <taxon>Bacillati</taxon>
        <taxon>Actinomycetota</taxon>
        <taxon>Actinomycetes</taxon>
        <taxon>Micrococcales</taxon>
        <taxon>Cellulomonadaceae</taxon>
        <taxon>Cellulomonas</taxon>
    </lineage>
</organism>
<dbReference type="Pfam" id="PF00753">
    <property type="entry name" value="Lactamase_B"/>
    <property type="match status" value="1"/>
</dbReference>
<dbReference type="SUPFAM" id="SSF56281">
    <property type="entry name" value="Metallo-hydrolase/oxidoreductase"/>
    <property type="match status" value="1"/>
</dbReference>
<gene>
    <name evidence="2" type="ORF">NP064_06265</name>
</gene>
<accession>A0ABY5L130</accession>
<dbReference type="EMBL" id="CP101988">
    <property type="protein sequence ID" value="UUI76487.1"/>
    <property type="molecule type" value="Genomic_DNA"/>
</dbReference>
<dbReference type="InterPro" id="IPR001279">
    <property type="entry name" value="Metallo-B-lactamas"/>
</dbReference>
<protein>
    <recommendedName>
        <fullName evidence="1">Metallo-beta-lactamase domain-containing protein</fullName>
    </recommendedName>
</protein>
<evidence type="ECO:0000313" key="2">
    <source>
        <dbReference type="EMBL" id="UUI76487.1"/>
    </source>
</evidence>
<dbReference type="InterPro" id="IPR036866">
    <property type="entry name" value="RibonucZ/Hydroxyglut_hydro"/>
</dbReference>
<keyword evidence="3" id="KW-1185">Reference proteome</keyword>